<comment type="similarity">
    <text evidence="1">Belongs to the precorrin methyltransferase family.</text>
</comment>
<evidence type="ECO:0000256" key="1">
    <source>
        <dbReference type="ARBA" id="ARBA00005879"/>
    </source>
</evidence>
<dbReference type="PANTHER" id="PTHR45790">
    <property type="entry name" value="SIROHEME SYNTHASE-RELATED"/>
    <property type="match status" value="1"/>
</dbReference>
<evidence type="ECO:0000256" key="5">
    <source>
        <dbReference type="ARBA" id="ARBA00022691"/>
    </source>
</evidence>
<dbReference type="InterPro" id="IPR035996">
    <property type="entry name" value="4pyrrol_Methylase_sf"/>
</dbReference>
<dbReference type="Pfam" id="PF00590">
    <property type="entry name" value="TP_methylase"/>
    <property type="match status" value="1"/>
</dbReference>
<gene>
    <name evidence="7" type="primary">cbiF</name>
    <name evidence="7" type="synonym">cobM</name>
</gene>
<name>A0A075H5Y2_9ARCH</name>
<dbReference type="CDD" id="cd11641">
    <property type="entry name" value="Precorrin-4_C11-MT"/>
    <property type="match status" value="1"/>
</dbReference>
<keyword evidence="5" id="KW-0949">S-adenosyl-L-methionine</keyword>
<dbReference type="EC" id="2.1.1.133" evidence="7"/>
<dbReference type="InterPro" id="IPR014776">
    <property type="entry name" value="4pyrrole_Mease_sub2"/>
</dbReference>
<dbReference type="InterPro" id="IPR050161">
    <property type="entry name" value="Siro_Cobalamin_biosynth"/>
</dbReference>
<dbReference type="GO" id="GO:0009236">
    <property type="term" value="P:cobalamin biosynthetic process"/>
    <property type="evidence" value="ECO:0007669"/>
    <property type="project" value="UniProtKB-KW"/>
</dbReference>
<dbReference type="GO" id="GO:0046026">
    <property type="term" value="F:precorrin-4 C11-methyltransferase activity"/>
    <property type="evidence" value="ECO:0007669"/>
    <property type="project" value="UniProtKB-EC"/>
</dbReference>
<dbReference type="GO" id="GO:0019354">
    <property type="term" value="P:siroheme biosynthetic process"/>
    <property type="evidence" value="ECO:0007669"/>
    <property type="project" value="InterPro"/>
</dbReference>
<organism evidence="7">
    <name type="scientific">uncultured marine thaumarchaeote KM3_36_B08</name>
    <dbReference type="NCBI Taxonomy" id="1456135"/>
    <lineage>
        <taxon>Archaea</taxon>
        <taxon>Nitrososphaerota</taxon>
        <taxon>environmental samples</taxon>
    </lineage>
</organism>
<dbReference type="EMBL" id="KF900859">
    <property type="protein sequence ID" value="AIF09353.1"/>
    <property type="molecule type" value="Genomic_DNA"/>
</dbReference>
<dbReference type="NCBIfam" id="TIGR01465">
    <property type="entry name" value="cobM_cbiF"/>
    <property type="match status" value="1"/>
</dbReference>
<keyword evidence="3 7" id="KW-0489">Methyltransferase</keyword>
<dbReference type="Gene3D" id="3.30.950.10">
    <property type="entry name" value="Methyltransferase, Cobalt-precorrin-4 Transmethylase, Domain 2"/>
    <property type="match status" value="1"/>
</dbReference>
<protein>
    <submittedName>
        <fullName evidence="7">Precorrin-4 C11-methyltransferase (CobM, cbiF)</fullName>
        <ecNumber evidence="7">2.1.1.133</ecNumber>
    </submittedName>
</protein>
<dbReference type="InterPro" id="IPR006362">
    <property type="entry name" value="Cbl_synth_CobM/CibF"/>
</dbReference>
<dbReference type="AlphaFoldDB" id="A0A075H5Y2"/>
<feature type="domain" description="Tetrapyrrole methylase" evidence="6">
    <location>
        <begin position="3"/>
        <end position="208"/>
    </location>
</feature>
<keyword evidence="2" id="KW-0169">Cobalamin biosynthesis</keyword>
<dbReference type="InterPro" id="IPR000878">
    <property type="entry name" value="4pyrrol_Mease"/>
</dbReference>
<dbReference type="SUPFAM" id="SSF53790">
    <property type="entry name" value="Tetrapyrrole methylase"/>
    <property type="match status" value="1"/>
</dbReference>
<dbReference type="GO" id="GO:0032259">
    <property type="term" value="P:methylation"/>
    <property type="evidence" value="ECO:0007669"/>
    <property type="project" value="UniProtKB-KW"/>
</dbReference>
<proteinExistence type="inferred from homology"/>
<evidence type="ECO:0000256" key="4">
    <source>
        <dbReference type="ARBA" id="ARBA00022679"/>
    </source>
</evidence>
<keyword evidence="4 7" id="KW-0808">Transferase</keyword>
<evidence type="ECO:0000256" key="2">
    <source>
        <dbReference type="ARBA" id="ARBA00022573"/>
    </source>
</evidence>
<evidence type="ECO:0000259" key="6">
    <source>
        <dbReference type="Pfam" id="PF00590"/>
    </source>
</evidence>
<dbReference type="PANTHER" id="PTHR45790:SF4">
    <property type="entry name" value="COBALT-PRECORRIN-4 C(11)-METHYLTRANSFERASE"/>
    <property type="match status" value="1"/>
</dbReference>
<evidence type="ECO:0000256" key="3">
    <source>
        <dbReference type="ARBA" id="ARBA00022603"/>
    </source>
</evidence>
<dbReference type="Gene3D" id="3.40.1010.10">
    <property type="entry name" value="Cobalt-precorrin-4 Transmethylase, Domain 1"/>
    <property type="match status" value="1"/>
</dbReference>
<dbReference type="NCBIfam" id="TIGR01469">
    <property type="entry name" value="cobA_cysG_Cterm"/>
    <property type="match status" value="1"/>
</dbReference>
<dbReference type="InterPro" id="IPR014777">
    <property type="entry name" value="4pyrrole_Mease_sub1"/>
</dbReference>
<accession>A0A075H5Y2</accession>
<evidence type="ECO:0000313" key="7">
    <source>
        <dbReference type="EMBL" id="AIF09353.1"/>
    </source>
</evidence>
<reference evidence="7" key="1">
    <citation type="journal article" date="2014" name="Genome Biol. Evol.">
        <title>Pangenome evidence for extensive interdomain horizontal transfer affecting lineage core and shell genes in uncultured planktonic thaumarchaeota and euryarchaeota.</title>
        <authorList>
            <person name="Deschamps P."/>
            <person name="Zivanovic Y."/>
            <person name="Moreira D."/>
            <person name="Rodriguez-Valera F."/>
            <person name="Lopez-Garcia P."/>
        </authorList>
    </citation>
    <scope>NUCLEOTIDE SEQUENCE</scope>
</reference>
<dbReference type="InterPro" id="IPR006366">
    <property type="entry name" value="CobA/CysG_C"/>
</dbReference>
<sequence>MSKVFFVGCGPGDPDLITIKAKKLLQKADVVIYSGSLIPPQILKMCKKAKTYDAAKLVREEIFDILKKNAKKGKNVVRLHDGDPTIYGAIREQMDNLSKEKIDSEIIPGVTSFLASAAALGTQLTLPGVTQTMIITRAEKRTKVPKREKISELAKHGATMIFYLSVHLISNIVKEALAGGYPKSTPVGIVYRASWDDQKIITGTLETISKKIKAQKISRTAIIIIGDVVKPKSYEYSRLYDKTFSHMFRKGKTSSKN</sequence>